<keyword evidence="2" id="KW-1185">Reference proteome</keyword>
<comment type="caution">
    <text evidence="1">The sequence shown here is derived from an EMBL/GenBank/DDBJ whole genome shotgun (WGS) entry which is preliminary data.</text>
</comment>
<accession>A0A940NNR3</accession>
<proteinExistence type="predicted"/>
<protein>
    <submittedName>
        <fullName evidence="1">XkdN-like protein</fullName>
    </submittedName>
</protein>
<dbReference type="AlphaFoldDB" id="A0A940NNR3"/>
<dbReference type="EMBL" id="JAGIYQ010000005">
    <property type="protein sequence ID" value="MBP0725534.1"/>
    <property type="molecule type" value="Genomic_DNA"/>
</dbReference>
<dbReference type="RefSeq" id="WP_209405177.1">
    <property type="nucleotide sequence ID" value="NZ_JAGIYQ010000005.1"/>
</dbReference>
<dbReference type="Pfam" id="PF08890">
    <property type="entry name" value="Phage_TAC_5"/>
    <property type="match status" value="1"/>
</dbReference>
<evidence type="ECO:0000313" key="1">
    <source>
        <dbReference type="EMBL" id="MBP0725534.1"/>
    </source>
</evidence>
<sequence length="136" mass="15402">MSVVDLLLKMDKNKLELQTKEIEIKRLSQAAGEPIIFKVQAIPQPIMDEIQDMAMKINPTTKELDLDLTELKLATVLNGVIEPNFKDENLIKHYGAATPYDLIKKLFNSGERDAIYNEISVLNGYGENVVEEVKKQ</sequence>
<gene>
    <name evidence="1" type="ORF">J5Y03_10075</name>
</gene>
<reference evidence="1" key="1">
    <citation type="submission" date="2021-04" db="EMBL/GenBank/DDBJ databases">
        <title>Genome seq and assembly of Bacillus sp.</title>
        <authorList>
            <person name="Chhetri G."/>
        </authorList>
    </citation>
    <scope>NUCLEOTIDE SEQUENCE</scope>
    <source>
        <strain evidence="1">RG28</strain>
    </source>
</reference>
<organism evidence="1 2">
    <name type="scientific">Gottfriedia endophytica</name>
    <dbReference type="NCBI Taxonomy" id="2820819"/>
    <lineage>
        <taxon>Bacteria</taxon>
        <taxon>Bacillati</taxon>
        <taxon>Bacillota</taxon>
        <taxon>Bacilli</taxon>
        <taxon>Bacillales</taxon>
        <taxon>Bacillaceae</taxon>
        <taxon>Gottfriedia</taxon>
    </lineage>
</organism>
<dbReference type="Proteomes" id="UP000682134">
    <property type="component" value="Unassembled WGS sequence"/>
</dbReference>
<dbReference type="InterPro" id="IPR014986">
    <property type="entry name" value="XkdN-like"/>
</dbReference>
<dbReference type="InterPro" id="IPR038559">
    <property type="entry name" value="XkdN-like_sf"/>
</dbReference>
<dbReference type="Gene3D" id="3.30.2220.30">
    <property type="match status" value="1"/>
</dbReference>
<name>A0A940NNR3_9BACI</name>
<evidence type="ECO:0000313" key="2">
    <source>
        <dbReference type="Proteomes" id="UP000682134"/>
    </source>
</evidence>